<gene>
    <name evidence="2" type="ORF">FC093_14260</name>
</gene>
<protein>
    <submittedName>
        <fullName evidence="2">Uncharacterized protein</fullName>
    </submittedName>
</protein>
<feature type="signal peptide" evidence="1">
    <location>
        <begin position="1"/>
        <end position="20"/>
    </location>
</feature>
<name>A0A4U3KXU0_9BACT</name>
<accession>A0A4U3KXU0</accession>
<sequence>MKKYFLLLTLFFFAIVSVKAQLTNTKWKATIQADETLDLEFQFGKDTLNVINLGEASVIEVYTYTTANSVITLHKVYGQSECDTATTGQYKYAIKEHAISFMIMEDACEQRAAILNNSQWTKVE</sequence>
<feature type="chain" id="PRO_5020386688" evidence="1">
    <location>
        <begin position="21"/>
        <end position="124"/>
    </location>
</feature>
<proteinExistence type="predicted"/>
<dbReference type="OrthoDB" id="1260349at2"/>
<keyword evidence="1" id="KW-0732">Signal</keyword>
<dbReference type="RefSeq" id="WP_137262472.1">
    <property type="nucleotide sequence ID" value="NZ_SZQL01000011.1"/>
</dbReference>
<keyword evidence="3" id="KW-1185">Reference proteome</keyword>
<dbReference type="Proteomes" id="UP000305848">
    <property type="component" value="Unassembled WGS sequence"/>
</dbReference>
<evidence type="ECO:0000256" key="1">
    <source>
        <dbReference type="SAM" id="SignalP"/>
    </source>
</evidence>
<evidence type="ECO:0000313" key="3">
    <source>
        <dbReference type="Proteomes" id="UP000305848"/>
    </source>
</evidence>
<evidence type="ECO:0000313" key="2">
    <source>
        <dbReference type="EMBL" id="TKK67455.1"/>
    </source>
</evidence>
<reference evidence="2 3" key="1">
    <citation type="submission" date="2019-05" db="EMBL/GenBank/DDBJ databases">
        <title>Panacibacter sp. strain 17mud1-8 Genome sequencing and assembly.</title>
        <authorList>
            <person name="Chhetri G."/>
        </authorList>
    </citation>
    <scope>NUCLEOTIDE SEQUENCE [LARGE SCALE GENOMIC DNA]</scope>
    <source>
        <strain evidence="2 3">17mud1-8</strain>
    </source>
</reference>
<organism evidence="2 3">
    <name type="scientific">Ilyomonas limi</name>
    <dbReference type="NCBI Taxonomy" id="2575867"/>
    <lineage>
        <taxon>Bacteria</taxon>
        <taxon>Pseudomonadati</taxon>
        <taxon>Bacteroidota</taxon>
        <taxon>Chitinophagia</taxon>
        <taxon>Chitinophagales</taxon>
        <taxon>Chitinophagaceae</taxon>
        <taxon>Ilyomonas</taxon>
    </lineage>
</organism>
<dbReference type="AlphaFoldDB" id="A0A4U3KXU0"/>
<dbReference type="EMBL" id="SZQL01000011">
    <property type="protein sequence ID" value="TKK67455.1"/>
    <property type="molecule type" value="Genomic_DNA"/>
</dbReference>
<comment type="caution">
    <text evidence="2">The sequence shown here is derived from an EMBL/GenBank/DDBJ whole genome shotgun (WGS) entry which is preliminary data.</text>
</comment>